<dbReference type="STRING" id="587636.SAMN05216199_3015"/>
<feature type="region of interest" description="Disordered" evidence="1">
    <location>
        <begin position="40"/>
        <end position="59"/>
    </location>
</feature>
<organism evidence="2 3">
    <name type="scientific">Pedococcus cremeus</name>
    <dbReference type="NCBI Taxonomy" id="587636"/>
    <lineage>
        <taxon>Bacteria</taxon>
        <taxon>Bacillati</taxon>
        <taxon>Actinomycetota</taxon>
        <taxon>Actinomycetes</taxon>
        <taxon>Micrococcales</taxon>
        <taxon>Intrasporangiaceae</taxon>
        <taxon>Pedococcus</taxon>
    </lineage>
</organism>
<name>A0A1H9WLV7_9MICO</name>
<dbReference type="AlphaFoldDB" id="A0A1H9WLV7"/>
<dbReference type="Proteomes" id="UP000199019">
    <property type="component" value="Unassembled WGS sequence"/>
</dbReference>
<dbReference type="GO" id="GO:0016811">
    <property type="term" value="F:hydrolase activity, acting on carbon-nitrogen (but not peptide) bonds, in linear amides"/>
    <property type="evidence" value="ECO:0007669"/>
    <property type="project" value="InterPro"/>
</dbReference>
<protein>
    <submittedName>
        <fullName evidence="2">Acetamidase/formamidase</fullName>
    </submittedName>
</protein>
<dbReference type="PANTHER" id="PTHR31891:SF1">
    <property type="entry name" value="FORMAMIDASE C869.04-RELATED"/>
    <property type="match status" value="1"/>
</dbReference>
<gene>
    <name evidence="2" type="ORF">SAMN05216199_3015</name>
</gene>
<sequence length="312" mass="32775">MATHHLDPTPETVVQVFDRALPAALTVSPGDTVIARSLDSSGYLERQTEPGEPQPRMFEPSRGHCLTGPIEVRGAVPGDVLAVHFRGLHPEPWGWTASGGTDTWLNHRLGVDEDRSWLLWDIDWDCTAGTGRARNQLGLGVAAAPFLGVVGLPRAVDGEVSTVPPRHDGGGNIDCRHLVAGATLYLPVTVPGAMLCVGDGHAAQGDGEVGGTAIECGMTSELVLDLVPDPVLTSVHALTPAGRLTLGFHEELNEATASALGEMLTWLQHDLGVSRSQALAVASAAVDLHVTQVANRTWGVHALLPDGVLGTE</sequence>
<dbReference type="PANTHER" id="PTHR31891">
    <property type="entry name" value="FORMAMIDASE C869.04-RELATED"/>
    <property type="match status" value="1"/>
</dbReference>
<evidence type="ECO:0000256" key="1">
    <source>
        <dbReference type="SAM" id="MobiDB-lite"/>
    </source>
</evidence>
<dbReference type="Pfam" id="PF03069">
    <property type="entry name" value="FmdA_AmdA"/>
    <property type="match status" value="2"/>
</dbReference>
<reference evidence="3" key="1">
    <citation type="submission" date="2016-10" db="EMBL/GenBank/DDBJ databases">
        <authorList>
            <person name="Varghese N."/>
            <person name="Submissions S."/>
        </authorList>
    </citation>
    <scope>NUCLEOTIDE SEQUENCE [LARGE SCALE GENOMIC DNA]</scope>
    <source>
        <strain evidence="3">CGMCC 1.6963</strain>
    </source>
</reference>
<evidence type="ECO:0000313" key="3">
    <source>
        <dbReference type="Proteomes" id="UP000199019"/>
    </source>
</evidence>
<proteinExistence type="predicted"/>
<keyword evidence="3" id="KW-1185">Reference proteome</keyword>
<dbReference type="OrthoDB" id="9785236at2"/>
<dbReference type="InterPro" id="IPR004304">
    <property type="entry name" value="FmdA_AmdA"/>
</dbReference>
<dbReference type="Gene3D" id="3.10.28.20">
    <property type="entry name" value="Acetamidase/Formamidase-like domains"/>
    <property type="match status" value="1"/>
</dbReference>
<dbReference type="SUPFAM" id="SSF141130">
    <property type="entry name" value="Acetamidase/Formamidase-like"/>
    <property type="match status" value="1"/>
</dbReference>
<accession>A0A1H9WLV7</accession>
<dbReference type="Gene3D" id="2.60.120.580">
    <property type="entry name" value="Acetamidase/Formamidase-like domains"/>
    <property type="match status" value="2"/>
</dbReference>
<dbReference type="EMBL" id="FOHB01000005">
    <property type="protein sequence ID" value="SES34814.1"/>
    <property type="molecule type" value="Genomic_DNA"/>
</dbReference>
<dbReference type="RefSeq" id="WP_091759699.1">
    <property type="nucleotide sequence ID" value="NZ_FOHB01000005.1"/>
</dbReference>
<evidence type="ECO:0000313" key="2">
    <source>
        <dbReference type="EMBL" id="SES34814.1"/>
    </source>
</evidence>